<proteinExistence type="predicted"/>
<evidence type="ECO:0000313" key="2">
    <source>
        <dbReference type="Proteomes" id="UP000192513"/>
    </source>
</evidence>
<accession>A0A1X0IF46</accession>
<reference evidence="1 2" key="1">
    <citation type="submission" date="2017-02" db="EMBL/GenBank/DDBJ databases">
        <title>The new phylogeny of genus Mycobacterium.</title>
        <authorList>
            <person name="Tortoli E."/>
            <person name="Trovato A."/>
            <person name="Cirillo D.M."/>
        </authorList>
    </citation>
    <scope>NUCLEOTIDE SEQUENCE [LARGE SCALE GENOMIC DNA]</scope>
    <source>
        <strain evidence="1 2">DSM 45000</strain>
    </source>
</reference>
<gene>
    <name evidence="1" type="ORF">BST39_04530</name>
</gene>
<protein>
    <submittedName>
        <fullName evidence="1">Uncharacterized protein</fullName>
    </submittedName>
</protein>
<organism evidence="1 2">
    <name type="scientific">Mycobacterium paraseoulense</name>
    <dbReference type="NCBI Taxonomy" id="590652"/>
    <lineage>
        <taxon>Bacteria</taxon>
        <taxon>Bacillati</taxon>
        <taxon>Actinomycetota</taxon>
        <taxon>Actinomycetes</taxon>
        <taxon>Mycobacteriales</taxon>
        <taxon>Mycobacteriaceae</taxon>
        <taxon>Mycobacterium</taxon>
    </lineage>
</organism>
<comment type="caution">
    <text evidence="1">The sequence shown here is derived from an EMBL/GenBank/DDBJ whole genome shotgun (WGS) entry which is preliminary data.</text>
</comment>
<evidence type="ECO:0000313" key="1">
    <source>
        <dbReference type="EMBL" id="ORB45482.1"/>
    </source>
</evidence>
<sequence length="230" mass="25232">MGLEQEYLDGIEKKLYPATIREGSSLAIRPVGAFKVDANGAEWPSFAFLWRYGGGWKAWMDERKPISDDLEKTGASAELSADPGMVEFVRGATKWRKRSIETVLVPLSFSPLPPELPTRTAPGSILLEQRYTIGHGRVADFVAAMEKSVLSAVGDAGLELQLFSRVGHSPLEFAVFWSSSFDALGELFAGRDPRDESSFLPGLEKAWEHVVELTENTLIPMPFSPLGGTT</sequence>
<keyword evidence="2" id="KW-1185">Reference proteome</keyword>
<dbReference type="AlphaFoldDB" id="A0A1X0IF46"/>
<dbReference type="Proteomes" id="UP000192513">
    <property type="component" value="Unassembled WGS sequence"/>
</dbReference>
<dbReference type="EMBL" id="MVIE01000004">
    <property type="protein sequence ID" value="ORB45482.1"/>
    <property type="molecule type" value="Genomic_DNA"/>
</dbReference>
<dbReference type="STRING" id="590652.BST39_04530"/>
<name>A0A1X0IF46_9MYCO</name>